<evidence type="ECO:0000256" key="5">
    <source>
        <dbReference type="ARBA" id="ARBA00023242"/>
    </source>
</evidence>
<organism evidence="7 8">
    <name type="scientific">Cinchona calisaya</name>
    <dbReference type="NCBI Taxonomy" id="153742"/>
    <lineage>
        <taxon>Eukaryota</taxon>
        <taxon>Viridiplantae</taxon>
        <taxon>Streptophyta</taxon>
        <taxon>Embryophyta</taxon>
        <taxon>Tracheophyta</taxon>
        <taxon>Spermatophyta</taxon>
        <taxon>Magnoliopsida</taxon>
        <taxon>eudicotyledons</taxon>
        <taxon>Gunneridae</taxon>
        <taxon>Pentapetalae</taxon>
        <taxon>asterids</taxon>
        <taxon>lamiids</taxon>
        <taxon>Gentianales</taxon>
        <taxon>Rubiaceae</taxon>
        <taxon>Cinchonoideae</taxon>
        <taxon>Cinchoneae</taxon>
        <taxon>Cinchona</taxon>
    </lineage>
</organism>
<dbReference type="SUPFAM" id="SSF118290">
    <property type="entry name" value="WRKY DNA-binding domain"/>
    <property type="match status" value="1"/>
</dbReference>
<dbReference type="AlphaFoldDB" id="A0ABD2Y0R7"/>
<evidence type="ECO:0000256" key="1">
    <source>
        <dbReference type="ARBA" id="ARBA00004123"/>
    </source>
</evidence>
<dbReference type="PANTHER" id="PTHR31105:SF42">
    <property type="entry name" value="OS02G0258300 PROTEIN"/>
    <property type="match status" value="1"/>
</dbReference>
<dbReference type="InterPro" id="IPR040244">
    <property type="entry name" value="EDR4-like"/>
</dbReference>
<comment type="subcellular location">
    <subcellularLocation>
        <location evidence="1">Nucleus</location>
    </subcellularLocation>
</comment>
<keyword evidence="8" id="KW-1185">Reference proteome</keyword>
<accession>A0ABD2Y0R7</accession>
<feature type="domain" description="WRKY" evidence="6">
    <location>
        <begin position="130"/>
        <end position="151"/>
    </location>
</feature>
<dbReference type="InterPro" id="IPR036576">
    <property type="entry name" value="WRKY_dom_sf"/>
</dbReference>
<proteinExistence type="predicted"/>
<sequence length="534" mass="59749">MEVNEEELKPDHTDKATTLNWASFSSSSDTYLLEKARKLLRGNNKESSSSCSSSPLCINTQLELMVQSRLSLENGFEGQSQPRPLASGGDKAKSSISVTGIHQIEVNKNFNEDYQDVLNISKKRTEGPPDDDWIWRKFGEKDILGHKYPRSREGTENGESNVYINGHFIPDRVVKKAKKVAGPIQPGEYWYDIKAGFWGVMGHPCVGIIPPNIEEFNYPMVENCAGGNTEVFVNGRELHQKDLDLLSSRGLPITKHKSYLIDISGKVVDEKSGEELDGLGKLAPTVEKAKRGFGMKIPKLLKMLRRRPHFPDSADICKEENLPRINKGGESFFVGLIKRCFGEFSMSSKSTKSEKSNVSMNGHFIPNRVVKKAEKFAGPIQPGKYWYDIKAGFWGVIGHPCVGIIPPNIEEFNYPMLENCAGGNTKVFVNGREFHQKDLDLLASRGLPITRHKSYFIDISGRVVDKKSGEELDGLGKLAPTVERVKHGFGMKIPKSLKMSHPLPHFLEQGHGHLELGREEEALSSTRFPELRKD</sequence>
<evidence type="ECO:0000256" key="3">
    <source>
        <dbReference type="ARBA" id="ARBA00023125"/>
    </source>
</evidence>
<dbReference type="GO" id="GO:0003677">
    <property type="term" value="F:DNA binding"/>
    <property type="evidence" value="ECO:0007669"/>
    <property type="project" value="UniProtKB-KW"/>
</dbReference>
<reference evidence="7 8" key="1">
    <citation type="submission" date="2024-11" db="EMBL/GenBank/DDBJ databases">
        <title>A near-complete genome assembly of Cinchona calisaya.</title>
        <authorList>
            <person name="Lian D.C."/>
            <person name="Zhao X.W."/>
            <person name="Wei L."/>
        </authorList>
    </citation>
    <scope>NUCLEOTIDE SEQUENCE [LARGE SCALE GENOMIC DNA]</scope>
    <source>
        <tissue evidence="7">Nenye</tissue>
    </source>
</reference>
<comment type="caution">
    <text evidence="7">The sequence shown here is derived from an EMBL/GenBank/DDBJ whole genome shotgun (WGS) entry which is preliminary data.</text>
</comment>
<evidence type="ECO:0000313" key="7">
    <source>
        <dbReference type="EMBL" id="KAL3499249.1"/>
    </source>
</evidence>
<evidence type="ECO:0000313" key="8">
    <source>
        <dbReference type="Proteomes" id="UP001630127"/>
    </source>
</evidence>
<keyword evidence="3" id="KW-0238">DNA-binding</keyword>
<dbReference type="PROSITE" id="PS50811">
    <property type="entry name" value="WRKY"/>
    <property type="match status" value="1"/>
</dbReference>
<evidence type="ECO:0000256" key="4">
    <source>
        <dbReference type="ARBA" id="ARBA00023163"/>
    </source>
</evidence>
<protein>
    <recommendedName>
        <fullName evidence="6">WRKY domain-containing protein</fullName>
    </recommendedName>
</protein>
<dbReference type="EMBL" id="JBJUIK010000016">
    <property type="protein sequence ID" value="KAL3499249.1"/>
    <property type="molecule type" value="Genomic_DNA"/>
</dbReference>
<name>A0ABD2Y0R7_9GENT</name>
<keyword evidence="2" id="KW-0805">Transcription regulation</keyword>
<dbReference type="GO" id="GO:0005634">
    <property type="term" value="C:nucleus"/>
    <property type="evidence" value="ECO:0007669"/>
    <property type="project" value="UniProtKB-SubCell"/>
</dbReference>
<dbReference type="Proteomes" id="UP001630127">
    <property type="component" value="Unassembled WGS sequence"/>
</dbReference>
<evidence type="ECO:0000256" key="2">
    <source>
        <dbReference type="ARBA" id="ARBA00023015"/>
    </source>
</evidence>
<dbReference type="Gene3D" id="2.20.25.80">
    <property type="entry name" value="WRKY domain"/>
    <property type="match status" value="1"/>
</dbReference>
<gene>
    <name evidence="7" type="ORF">ACH5RR_038342</name>
</gene>
<dbReference type="SMART" id="SM00774">
    <property type="entry name" value="WRKY"/>
    <property type="match status" value="1"/>
</dbReference>
<dbReference type="PANTHER" id="PTHR31105">
    <property type="entry name" value="EXTRA-LARGE G-PROTEIN-LIKE"/>
    <property type="match status" value="1"/>
</dbReference>
<keyword evidence="4" id="KW-0804">Transcription</keyword>
<evidence type="ECO:0000259" key="6">
    <source>
        <dbReference type="PROSITE" id="PS50811"/>
    </source>
</evidence>
<dbReference type="InterPro" id="IPR003657">
    <property type="entry name" value="WRKY_dom"/>
</dbReference>
<keyword evidence="5" id="KW-0539">Nucleus</keyword>